<dbReference type="PANTHER" id="PTHR43266:SF2">
    <property type="entry name" value="MAJOR FACILITATOR SUPERFAMILY (MFS) PROFILE DOMAIN-CONTAINING PROTEIN"/>
    <property type="match status" value="1"/>
</dbReference>
<keyword evidence="4 7" id="KW-0812">Transmembrane</keyword>
<evidence type="ECO:0000313" key="8">
    <source>
        <dbReference type="EMBL" id="KKM03248.1"/>
    </source>
</evidence>
<feature type="transmembrane region" description="Helical" evidence="7">
    <location>
        <begin position="235"/>
        <end position="263"/>
    </location>
</feature>
<dbReference type="GO" id="GO:0022857">
    <property type="term" value="F:transmembrane transporter activity"/>
    <property type="evidence" value="ECO:0007669"/>
    <property type="project" value="InterPro"/>
</dbReference>
<evidence type="ECO:0000256" key="7">
    <source>
        <dbReference type="SAM" id="Phobius"/>
    </source>
</evidence>
<feature type="transmembrane region" description="Helical" evidence="7">
    <location>
        <begin position="41"/>
        <end position="65"/>
    </location>
</feature>
<dbReference type="EMBL" id="LAZR01016727">
    <property type="protein sequence ID" value="KKM03248.1"/>
    <property type="molecule type" value="Genomic_DNA"/>
</dbReference>
<dbReference type="GO" id="GO:0005886">
    <property type="term" value="C:plasma membrane"/>
    <property type="evidence" value="ECO:0007669"/>
    <property type="project" value="UniProtKB-SubCell"/>
</dbReference>
<evidence type="ECO:0000256" key="5">
    <source>
        <dbReference type="ARBA" id="ARBA00022989"/>
    </source>
</evidence>
<reference evidence="8" key="1">
    <citation type="journal article" date="2015" name="Nature">
        <title>Complex archaea that bridge the gap between prokaryotes and eukaryotes.</title>
        <authorList>
            <person name="Spang A."/>
            <person name="Saw J.H."/>
            <person name="Jorgensen S.L."/>
            <person name="Zaremba-Niedzwiedzka K."/>
            <person name="Martijn J."/>
            <person name="Lind A.E."/>
            <person name="van Eijk R."/>
            <person name="Schleper C."/>
            <person name="Guy L."/>
            <person name="Ettema T.J."/>
        </authorList>
    </citation>
    <scope>NUCLEOTIDE SEQUENCE</scope>
</reference>
<evidence type="ECO:0000256" key="6">
    <source>
        <dbReference type="ARBA" id="ARBA00023136"/>
    </source>
</evidence>
<dbReference type="InterPro" id="IPR036259">
    <property type="entry name" value="MFS_trans_sf"/>
</dbReference>
<keyword evidence="5 7" id="KW-1133">Transmembrane helix</keyword>
<feature type="transmembrane region" description="Helical" evidence="7">
    <location>
        <begin position="71"/>
        <end position="91"/>
    </location>
</feature>
<sequence length="339" mass="35187">VWTIYLLVLAFSTVNQFTGPAESAALPGLVRRDQLTGGNSWMLLTIMVGQAVGAVVLAPVVLKIFGVEASLGMSAATFVGAAFLVSSVTGLRTVAVNEEGRRDQGSLLDAMTAGWRVLRTSRRAFLALVYLTVVGTLAKALVVLAPRYTEDVLDIETENAVFVVAPAAIGALIALVLTPPLARWLGAAKIAAAGFVLYVLSIAALGLVVYVRSFILDNLDLDPGLAFVEREVGVSSVITMAMILAIPVGFASTMVGVAGKTVLNEEAPEGKQARVFATQAALSDAISLLPLFAIGGVAELVGVREVLLVAAATAFLVGVYLSVSRRFGPPPQVQPAGVG</sequence>
<evidence type="ECO:0000256" key="1">
    <source>
        <dbReference type="ARBA" id="ARBA00004651"/>
    </source>
</evidence>
<gene>
    <name evidence="8" type="ORF">LCGC14_1776300</name>
</gene>
<feature type="transmembrane region" description="Helical" evidence="7">
    <location>
        <begin position="306"/>
        <end position="323"/>
    </location>
</feature>
<evidence type="ECO:0000256" key="2">
    <source>
        <dbReference type="ARBA" id="ARBA00022448"/>
    </source>
</evidence>
<evidence type="ECO:0008006" key="9">
    <source>
        <dbReference type="Google" id="ProtNLM"/>
    </source>
</evidence>
<feature type="transmembrane region" description="Helical" evidence="7">
    <location>
        <begin position="160"/>
        <end position="178"/>
    </location>
</feature>
<organism evidence="8">
    <name type="scientific">marine sediment metagenome</name>
    <dbReference type="NCBI Taxonomy" id="412755"/>
    <lineage>
        <taxon>unclassified sequences</taxon>
        <taxon>metagenomes</taxon>
        <taxon>ecological metagenomes</taxon>
    </lineage>
</organism>
<accession>A0A0F9JWH4</accession>
<comment type="caution">
    <text evidence="8">The sequence shown here is derived from an EMBL/GenBank/DDBJ whole genome shotgun (WGS) entry which is preliminary data.</text>
</comment>
<keyword evidence="3" id="KW-1003">Cell membrane</keyword>
<keyword evidence="6 7" id="KW-0472">Membrane</keyword>
<dbReference type="Pfam" id="PF07690">
    <property type="entry name" value="MFS_1"/>
    <property type="match status" value="1"/>
</dbReference>
<feature type="non-terminal residue" evidence="8">
    <location>
        <position position="1"/>
    </location>
</feature>
<dbReference type="Gene3D" id="1.20.1250.20">
    <property type="entry name" value="MFS general substrate transporter like domains"/>
    <property type="match status" value="1"/>
</dbReference>
<feature type="transmembrane region" description="Helical" evidence="7">
    <location>
        <begin position="125"/>
        <end position="148"/>
    </location>
</feature>
<protein>
    <recommendedName>
        <fullName evidence="9">Major facilitator superfamily (MFS) profile domain-containing protein</fullName>
    </recommendedName>
</protein>
<proteinExistence type="predicted"/>
<dbReference type="SUPFAM" id="SSF103473">
    <property type="entry name" value="MFS general substrate transporter"/>
    <property type="match status" value="1"/>
</dbReference>
<feature type="transmembrane region" description="Helical" evidence="7">
    <location>
        <begin position="190"/>
        <end position="215"/>
    </location>
</feature>
<evidence type="ECO:0000256" key="4">
    <source>
        <dbReference type="ARBA" id="ARBA00022692"/>
    </source>
</evidence>
<evidence type="ECO:0000256" key="3">
    <source>
        <dbReference type="ARBA" id="ARBA00022475"/>
    </source>
</evidence>
<name>A0A0F9JWH4_9ZZZZ</name>
<dbReference type="PANTHER" id="PTHR43266">
    <property type="entry name" value="MACROLIDE-EFFLUX PROTEIN"/>
    <property type="match status" value="1"/>
</dbReference>
<keyword evidence="2" id="KW-0813">Transport</keyword>
<feature type="transmembrane region" description="Helical" evidence="7">
    <location>
        <begin position="275"/>
        <end position="294"/>
    </location>
</feature>
<comment type="subcellular location">
    <subcellularLocation>
        <location evidence="1">Cell membrane</location>
        <topology evidence="1">Multi-pass membrane protein</topology>
    </subcellularLocation>
</comment>
<dbReference type="AlphaFoldDB" id="A0A0F9JWH4"/>
<dbReference type="InterPro" id="IPR011701">
    <property type="entry name" value="MFS"/>
</dbReference>